<organism evidence="1 2">
    <name type="scientific">Streptococcus ictaluri 707-05</name>
    <dbReference type="NCBI Taxonomy" id="764299"/>
    <lineage>
        <taxon>Bacteria</taxon>
        <taxon>Bacillati</taxon>
        <taxon>Bacillota</taxon>
        <taxon>Bacilli</taxon>
        <taxon>Lactobacillales</taxon>
        <taxon>Streptococcaceae</taxon>
        <taxon>Streptococcus</taxon>
    </lineage>
</organism>
<gene>
    <name evidence="1" type="ORF">STRIC_1824</name>
</gene>
<keyword evidence="2" id="KW-1185">Reference proteome</keyword>
<sequence>MISTLLLVLLVICFLISIHENLPFLKVFLFGLLIWVIDLGY</sequence>
<dbReference type="AlphaFoldDB" id="G5K4T7"/>
<dbReference type="Proteomes" id="UP000003330">
    <property type="component" value="Unassembled WGS sequence"/>
</dbReference>
<dbReference type="STRING" id="764299.STRIC_1824"/>
<evidence type="ECO:0000313" key="1">
    <source>
        <dbReference type="EMBL" id="EHI68843.1"/>
    </source>
</evidence>
<comment type="caution">
    <text evidence="1">The sequence shown here is derived from an EMBL/GenBank/DDBJ whole genome shotgun (WGS) entry which is preliminary data.</text>
</comment>
<evidence type="ECO:0000313" key="2">
    <source>
        <dbReference type="Proteomes" id="UP000003330"/>
    </source>
</evidence>
<reference evidence="1 2" key="1">
    <citation type="journal article" date="2014" name="Int. J. Syst. Evol. Microbiol.">
        <title>Phylogenomics and the dynamic genome evolution of the genus Streptococcus.</title>
        <authorList>
            <consortium name="The Broad Institute Genome Sequencing Platform"/>
            <person name="Richards V.P."/>
            <person name="Palmer S.R."/>
            <person name="Pavinski Bitar P.D."/>
            <person name="Qin X."/>
            <person name="Weinstock G.M."/>
            <person name="Highlander S.K."/>
            <person name="Town C.D."/>
            <person name="Burne R.A."/>
            <person name="Stanhope M.J."/>
        </authorList>
    </citation>
    <scope>NUCLEOTIDE SEQUENCE [LARGE SCALE GENOMIC DNA]</scope>
    <source>
        <strain evidence="1 2">707-05</strain>
    </source>
</reference>
<name>G5K4T7_9STRE</name>
<accession>G5K4T7</accession>
<protein>
    <submittedName>
        <fullName evidence="1">Uncharacterized protein</fullName>
    </submittedName>
</protein>
<dbReference type="EMBL" id="AEUX02000007">
    <property type="protein sequence ID" value="EHI68843.1"/>
    <property type="molecule type" value="Genomic_DNA"/>
</dbReference>
<proteinExistence type="predicted"/>